<evidence type="ECO:0000259" key="3">
    <source>
        <dbReference type="PROSITE" id="PS00662"/>
    </source>
</evidence>
<dbReference type="Proteomes" id="UP000014227">
    <property type="component" value="Chromosome I"/>
</dbReference>
<dbReference type="InParanoid" id="S0ETY1"/>
<evidence type="ECO:0000256" key="2">
    <source>
        <dbReference type="SAM" id="MobiDB-lite"/>
    </source>
</evidence>
<organism evidence="4 5">
    <name type="scientific">Chthonomonas calidirosea (strain DSM 23976 / ICMP 18418 / T49)</name>
    <dbReference type="NCBI Taxonomy" id="1303518"/>
    <lineage>
        <taxon>Bacteria</taxon>
        <taxon>Bacillati</taxon>
        <taxon>Armatimonadota</taxon>
        <taxon>Chthonomonadia</taxon>
        <taxon>Chthonomonadales</taxon>
        <taxon>Chthonomonadaceae</taxon>
        <taxon>Chthonomonas</taxon>
    </lineage>
</organism>
<dbReference type="InterPro" id="IPR027417">
    <property type="entry name" value="P-loop_NTPase"/>
</dbReference>
<dbReference type="STRING" id="454171.CP488_02907"/>
<name>S0ETY1_CHTCT</name>
<dbReference type="PROSITE" id="PS00662">
    <property type="entry name" value="T2SP_E"/>
    <property type="match status" value="1"/>
</dbReference>
<sequence>MEVSNMNPSNRPPQQGTPPVSNPLMGTPGTGGAPPPPVSPPPQTVQVTSARPAPLDDAHIDDLLRIVVEKGASDLHLAVGIPPVVRIDGALQPLPFEKVTPRDSQRLVYEILTDEQIQRFETDLELDFSYQMARSARFRVNVFRDKGNVASAFRQIPQKIPTIEQLGLPSVLIELTRLPRGLVLVTGPTGSGKSTTLAAMIDRINSEQSRHIITIEDPIEYLHTHKFSIINQREVGQDTRQFSKALRAALREDPDVILVGEMRDLETMQMAVSAAETGHLVFATLHTNSAATSVERIVDSFPPGQQEQVRLQLSNNLQAILCQQLLPRAGQPGRVCAMEIMRASPAIRNLIRENKAHQITSMIQTSGSLGMQTMDQALRDLYLRGLITLEEAMSRAMNPTELEKMIRTVTMPQGGQPGGQGGMNRY</sequence>
<dbReference type="PANTHER" id="PTHR30486">
    <property type="entry name" value="TWITCHING MOTILITY PROTEIN PILT"/>
    <property type="match status" value="1"/>
</dbReference>
<dbReference type="KEGG" id="ccz:CCALI_01190"/>
<dbReference type="InterPro" id="IPR001482">
    <property type="entry name" value="T2SS/T4SS_dom"/>
</dbReference>
<dbReference type="Gene3D" id="3.30.450.90">
    <property type="match status" value="1"/>
</dbReference>
<dbReference type="SUPFAM" id="SSF52540">
    <property type="entry name" value="P-loop containing nucleoside triphosphate hydrolases"/>
    <property type="match status" value="1"/>
</dbReference>
<dbReference type="SMART" id="SM00382">
    <property type="entry name" value="AAA"/>
    <property type="match status" value="1"/>
</dbReference>
<reference evidence="5" key="1">
    <citation type="submission" date="2013-03" db="EMBL/GenBank/DDBJ databases">
        <title>Genome sequence of Chthonomonas calidirosea, the first sequenced genome from the Armatimonadetes phylum (formally candidate division OP10).</title>
        <authorList>
            <person name="Lee K.C.Y."/>
            <person name="Morgan X.C."/>
            <person name="Dunfield P.F."/>
            <person name="Tamas I."/>
            <person name="Houghton K.M."/>
            <person name="Vyssotski M."/>
            <person name="Ryan J.L.J."/>
            <person name="Lagutin K."/>
            <person name="McDonald I.R."/>
            <person name="Stott M.B."/>
        </authorList>
    </citation>
    <scope>NUCLEOTIDE SEQUENCE [LARGE SCALE GENOMIC DNA]</scope>
    <source>
        <strain evidence="5">DSM 23976 / ICMP 18418 / T49</strain>
    </source>
</reference>
<dbReference type="GO" id="GO:0016887">
    <property type="term" value="F:ATP hydrolysis activity"/>
    <property type="evidence" value="ECO:0007669"/>
    <property type="project" value="InterPro"/>
</dbReference>
<dbReference type="GO" id="GO:0005524">
    <property type="term" value="F:ATP binding"/>
    <property type="evidence" value="ECO:0007669"/>
    <property type="project" value="InterPro"/>
</dbReference>
<dbReference type="InterPro" id="IPR006321">
    <property type="entry name" value="PilT/PilU"/>
</dbReference>
<dbReference type="InterPro" id="IPR003593">
    <property type="entry name" value="AAA+_ATPase"/>
</dbReference>
<dbReference type="HOGENOM" id="CLU_013446_4_0_0"/>
<dbReference type="PATRIC" id="fig|1303518.3.peg.1212"/>
<dbReference type="Gene3D" id="3.40.50.300">
    <property type="entry name" value="P-loop containing nucleotide triphosphate hydrolases"/>
    <property type="match status" value="1"/>
</dbReference>
<feature type="compositionally biased region" description="Pro residues" evidence="2">
    <location>
        <begin position="33"/>
        <end position="43"/>
    </location>
</feature>
<comment type="similarity">
    <text evidence="1">Belongs to the GSP E family.</text>
</comment>
<dbReference type="AlphaFoldDB" id="S0ETY1"/>
<evidence type="ECO:0000313" key="5">
    <source>
        <dbReference type="Proteomes" id="UP000014227"/>
    </source>
</evidence>
<evidence type="ECO:0000313" key="4">
    <source>
        <dbReference type="EMBL" id="CCW35009.1"/>
    </source>
</evidence>
<dbReference type="CDD" id="cd01131">
    <property type="entry name" value="PilT"/>
    <property type="match status" value="1"/>
</dbReference>
<keyword evidence="5" id="KW-1185">Reference proteome</keyword>
<proteinExistence type="inferred from homology"/>
<dbReference type="Pfam" id="PF00437">
    <property type="entry name" value="T2SSE"/>
    <property type="match status" value="1"/>
</dbReference>
<dbReference type="eggNOG" id="COG2805">
    <property type="taxonomic scope" value="Bacteria"/>
</dbReference>
<dbReference type="EMBL" id="HF951689">
    <property type="protein sequence ID" value="CCW35009.1"/>
    <property type="molecule type" value="Genomic_DNA"/>
</dbReference>
<dbReference type="NCBIfam" id="TIGR01420">
    <property type="entry name" value="pilT_fam"/>
    <property type="match status" value="1"/>
</dbReference>
<feature type="region of interest" description="Disordered" evidence="2">
    <location>
        <begin position="1"/>
        <end position="50"/>
    </location>
</feature>
<dbReference type="InterPro" id="IPR050921">
    <property type="entry name" value="T4SS_GSP_E_ATPase"/>
</dbReference>
<feature type="compositionally biased region" description="Polar residues" evidence="2">
    <location>
        <begin position="1"/>
        <end position="19"/>
    </location>
</feature>
<accession>S0ETY1</accession>
<evidence type="ECO:0000256" key="1">
    <source>
        <dbReference type="ARBA" id="ARBA00006611"/>
    </source>
</evidence>
<protein>
    <submittedName>
        <fullName evidence="4">Pilus retraction protein PilT</fullName>
    </submittedName>
</protein>
<gene>
    <name evidence="4" type="ORF">CCALI_01190</name>
</gene>
<feature type="domain" description="Bacterial type II secretion system protein E" evidence="3">
    <location>
        <begin position="250"/>
        <end position="264"/>
    </location>
</feature>